<dbReference type="AlphaFoldDB" id="A0A2T2NIA8"/>
<proteinExistence type="predicted"/>
<sequence>MLLGVKSWVVCLLCYVVVFSKGGGIMLKTVYICQRVAKNDGIDTRMLIDSRPPSPAFYDCAQNRRQFRGDGLKKGG</sequence>
<dbReference type="Proteomes" id="UP000240883">
    <property type="component" value="Unassembled WGS sequence"/>
</dbReference>
<reference evidence="1 2" key="1">
    <citation type="journal article" date="2018" name="Front. Microbiol.">
        <title>Genome-Wide Analysis of Corynespora cassiicola Leaf Fall Disease Putative Effectors.</title>
        <authorList>
            <person name="Lopez D."/>
            <person name="Ribeiro S."/>
            <person name="Label P."/>
            <person name="Fumanal B."/>
            <person name="Venisse J.S."/>
            <person name="Kohler A."/>
            <person name="de Oliveira R.R."/>
            <person name="Labutti K."/>
            <person name="Lipzen A."/>
            <person name="Lail K."/>
            <person name="Bauer D."/>
            <person name="Ohm R.A."/>
            <person name="Barry K.W."/>
            <person name="Spatafora J."/>
            <person name="Grigoriev I.V."/>
            <person name="Martin F.M."/>
            <person name="Pujade-Renaud V."/>
        </authorList>
    </citation>
    <scope>NUCLEOTIDE SEQUENCE [LARGE SCALE GENOMIC DNA]</scope>
    <source>
        <strain evidence="1 2">Philippines</strain>
    </source>
</reference>
<keyword evidence="2" id="KW-1185">Reference proteome</keyword>
<protein>
    <submittedName>
        <fullName evidence="1">Uncharacterized protein</fullName>
    </submittedName>
</protein>
<evidence type="ECO:0000313" key="1">
    <source>
        <dbReference type="EMBL" id="PSN65172.1"/>
    </source>
</evidence>
<gene>
    <name evidence="1" type="ORF">BS50DRAFT_52894</name>
</gene>
<evidence type="ECO:0000313" key="2">
    <source>
        <dbReference type="Proteomes" id="UP000240883"/>
    </source>
</evidence>
<accession>A0A2T2NIA8</accession>
<organism evidence="1 2">
    <name type="scientific">Corynespora cassiicola Philippines</name>
    <dbReference type="NCBI Taxonomy" id="1448308"/>
    <lineage>
        <taxon>Eukaryota</taxon>
        <taxon>Fungi</taxon>
        <taxon>Dikarya</taxon>
        <taxon>Ascomycota</taxon>
        <taxon>Pezizomycotina</taxon>
        <taxon>Dothideomycetes</taxon>
        <taxon>Pleosporomycetidae</taxon>
        <taxon>Pleosporales</taxon>
        <taxon>Corynesporascaceae</taxon>
        <taxon>Corynespora</taxon>
    </lineage>
</organism>
<name>A0A2T2NIA8_CORCC</name>
<dbReference type="EMBL" id="KZ678137">
    <property type="protein sequence ID" value="PSN65172.1"/>
    <property type="molecule type" value="Genomic_DNA"/>
</dbReference>